<proteinExistence type="predicted"/>
<keyword evidence="2" id="KW-1185">Reference proteome</keyword>
<dbReference type="EMBL" id="JAPDPJ010000242">
    <property type="protein sequence ID" value="MCW3789802.1"/>
    <property type="molecule type" value="Genomic_DNA"/>
</dbReference>
<gene>
    <name evidence="1" type="ORF">OM075_25320</name>
</gene>
<name>A0AAE3MA57_9BACT</name>
<reference evidence="1" key="1">
    <citation type="submission" date="2022-10" db="EMBL/GenBank/DDBJ databases">
        <authorList>
            <person name="Yu W.X."/>
        </authorList>
    </citation>
    <scope>NUCLEOTIDE SEQUENCE</scope>
    <source>
        <strain evidence="1">AAT</strain>
    </source>
</reference>
<sequence length="141" mass="16697">IKEMRYSIIAFIFILTIFNACDDPETFPVYYKINNQSDFSLTFIGYSYSISTDKIENDTIELQPMTSELFSTDLVATMNRKKIFKNYLTFIYDSIKIEIEDQVVKNFQHGSPIFNIDNWEFIQNEESFDAYYYLTNDSLDL</sequence>
<organism evidence="1 2">
    <name type="scientific">Plebeiibacterium sediminum</name>
    <dbReference type="NCBI Taxonomy" id="2992112"/>
    <lineage>
        <taxon>Bacteria</taxon>
        <taxon>Pseudomonadati</taxon>
        <taxon>Bacteroidota</taxon>
        <taxon>Bacteroidia</taxon>
        <taxon>Marinilabiliales</taxon>
        <taxon>Marinilabiliaceae</taxon>
        <taxon>Plebeiibacterium</taxon>
    </lineage>
</organism>
<dbReference type="AlphaFoldDB" id="A0AAE3MA57"/>
<feature type="non-terminal residue" evidence="1">
    <location>
        <position position="1"/>
    </location>
</feature>
<evidence type="ECO:0000313" key="1">
    <source>
        <dbReference type="EMBL" id="MCW3789802.1"/>
    </source>
</evidence>
<dbReference type="Proteomes" id="UP001209229">
    <property type="component" value="Unassembled WGS sequence"/>
</dbReference>
<accession>A0AAE3MA57</accession>
<dbReference type="RefSeq" id="WP_301193345.1">
    <property type="nucleotide sequence ID" value="NZ_JAPDPJ010000242.1"/>
</dbReference>
<evidence type="ECO:0000313" key="2">
    <source>
        <dbReference type="Proteomes" id="UP001209229"/>
    </source>
</evidence>
<comment type="caution">
    <text evidence="1">The sequence shown here is derived from an EMBL/GenBank/DDBJ whole genome shotgun (WGS) entry which is preliminary data.</text>
</comment>
<protein>
    <submittedName>
        <fullName evidence="1">Uncharacterized protein</fullName>
    </submittedName>
</protein>